<evidence type="ECO:0000259" key="1">
    <source>
        <dbReference type="PROSITE" id="PS50123"/>
    </source>
</evidence>
<dbReference type="PANTHER" id="PTHR43591">
    <property type="entry name" value="METHYLTRANSFERASE"/>
    <property type="match status" value="1"/>
</dbReference>
<name>A0A164W4A5_9AGAM</name>
<dbReference type="AlphaFoldDB" id="A0A164W4A5"/>
<sequence>MPAVSLLPGDLGRQSLESVKDDYFVPLDRRESDYERLELQHQIWKILMKGPCPVSDTELDELLRPQESNPSPAVLDIGCGSGIWCFEIVKMYPDSEIVGMDITPCSLTESGSDKVRFIQNNLLDGPGLQKFHGKFDVVHCRTVLIHVGSDQQVWVIQEILRCLRPGGLVILSDWDETVLDQHGTRLLPAKDGEEFNARTSWLARLWNEFFPREDFQNLLRHKIHDVLQNSPLIDPNTLRTALYDIPVGWEGENIENGKILGDMIRHDIMAAFRKVQPKLQERGVPDNVFQTWIEGLDAETSATNQKVITRFHSTWARAVRSG</sequence>
<dbReference type="STRING" id="1314777.A0A164W4A5"/>
<dbReference type="InterPro" id="IPR029063">
    <property type="entry name" value="SAM-dependent_MTases_sf"/>
</dbReference>
<dbReference type="OrthoDB" id="2013972at2759"/>
<evidence type="ECO:0000313" key="3">
    <source>
        <dbReference type="Proteomes" id="UP000076722"/>
    </source>
</evidence>
<dbReference type="GO" id="GO:0032259">
    <property type="term" value="P:methylation"/>
    <property type="evidence" value="ECO:0007669"/>
    <property type="project" value="UniProtKB-KW"/>
</dbReference>
<accession>A0A164W4A5</accession>
<dbReference type="CDD" id="cd02440">
    <property type="entry name" value="AdoMet_MTases"/>
    <property type="match status" value="1"/>
</dbReference>
<dbReference type="InterPro" id="IPR025714">
    <property type="entry name" value="Methyltranfer_dom"/>
</dbReference>
<organism evidence="2 3">
    <name type="scientific">Sistotremastrum niveocremeum HHB9708</name>
    <dbReference type="NCBI Taxonomy" id="1314777"/>
    <lineage>
        <taxon>Eukaryota</taxon>
        <taxon>Fungi</taxon>
        <taxon>Dikarya</taxon>
        <taxon>Basidiomycota</taxon>
        <taxon>Agaricomycotina</taxon>
        <taxon>Agaricomycetes</taxon>
        <taxon>Sistotremastrales</taxon>
        <taxon>Sistotremastraceae</taxon>
        <taxon>Sertulicium</taxon>
        <taxon>Sertulicium niveocremeum</taxon>
    </lineage>
</organism>
<proteinExistence type="predicted"/>
<keyword evidence="2" id="KW-0489">Methyltransferase</keyword>
<dbReference type="Gene3D" id="3.40.50.150">
    <property type="entry name" value="Vaccinia Virus protein VP39"/>
    <property type="match status" value="1"/>
</dbReference>
<protein>
    <submittedName>
        <fullName evidence="2">S-adenosyl-L-methionine-dependent methyltransferase</fullName>
    </submittedName>
</protein>
<evidence type="ECO:0000313" key="2">
    <source>
        <dbReference type="EMBL" id="KZS94725.1"/>
    </source>
</evidence>
<dbReference type="GO" id="GO:0008757">
    <property type="term" value="F:S-adenosylmethionine-dependent methyltransferase activity"/>
    <property type="evidence" value="ECO:0007669"/>
    <property type="project" value="InterPro"/>
</dbReference>
<dbReference type="PROSITE" id="PS50123">
    <property type="entry name" value="CHER"/>
    <property type="match status" value="1"/>
</dbReference>
<reference evidence="2 3" key="1">
    <citation type="journal article" date="2016" name="Mol. Biol. Evol.">
        <title>Comparative Genomics of Early-Diverging Mushroom-Forming Fungi Provides Insights into the Origins of Lignocellulose Decay Capabilities.</title>
        <authorList>
            <person name="Nagy L.G."/>
            <person name="Riley R."/>
            <person name="Tritt A."/>
            <person name="Adam C."/>
            <person name="Daum C."/>
            <person name="Floudas D."/>
            <person name="Sun H."/>
            <person name="Yadav J.S."/>
            <person name="Pangilinan J."/>
            <person name="Larsson K.H."/>
            <person name="Matsuura K."/>
            <person name="Barry K."/>
            <person name="Labutti K."/>
            <person name="Kuo R."/>
            <person name="Ohm R.A."/>
            <person name="Bhattacharya S.S."/>
            <person name="Shirouzu T."/>
            <person name="Yoshinaga Y."/>
            <person name="Martin F.M."/>
            <person name="Grigoriev I.V."/>
            <person name="Hibbett D.S."/>
        </authorList>
    </citation>
    <scope>NUCLEOTIDE SEQUENCE [LARGE SCALE GENOMIC DNA]</scope>
    <source>
        <strain evidence="2 3">HHB9708</strain>
    </source>
</reference>
<dbReference type="SUPFAM" id="SSF53335">
    <property type="entry name" value="S-adenosyl-L-methionine-dependent methyltransferases"/>
    <property type="match status" value="1"/>
</dbReference>
<keyword evidence="3" id="KW-1185">Reference proteome</keyword>
<dbReference type="Proteomes" id="UP000076722">
    <property type="component" value="Unassembled WGS sequence"/>
</dbReference>
<feature type="domain" description="CheR-type methyltransferase" evidence="1">
    <location>
        <begin position="113"/>
        <end position="171"/>
    </location>
</feature>
<dbReference type="InterPro" id="IPR000780">
    <property type="entry name" value="CheR_MeTrfase"/>
</dbReference>
<dbReference type="PANTHER" id="PTHR43591:SF110">
    <property type="entry name" value="RHODANESE DOMAIN-CONTAINING PROTEIN"/>
    <property type="match status" value="1"/>
</dbReference>
<dbReference type="Pfam" id="PF13847">
    <property type="entry name" value="Methyltransf_31"/>
    <property type="match status" value="1"/>
</dbReference>
<gene>
    <name evidence="2" type="ORF">SISNIDRAFT_452824</name>
</gene>
<keyword evidence="2" id="KW-0808">Transferase</keyword>
<dbReference type="EMBL" id="KV419403">
    <property type="protein sequence ID" value="KZS94725.1"/>
    <property type="molecule type" value="Genomic_DNA"/>
</dbReference>